<dbReference type="Pfam" id="PF04724">
    <property type="entry name" value="Glyco_transf_17"/>
    <property type="match status" value="1"/>
</dbReference>
<dbReference type="PANTHER" id="PTHR12224">
    <property type="entry name" value="BETA-1,4-MANNOSYL-GLYCOPROTEIN BETA-1,4-N-ACETYLGLUCOSAMINYL-TRANSFERASE"/>
    <property type="match status" value="1"/>
</dbReference>
<protein>
    <submittedName>
        <fullName evidence="1">Glycosyl transferase, family 17</fullName>
    </submittedName>
</protein>
<organism evidence="1 2">
    <name type="scientific">Artemisia annua</name>
    <name type="common">Sweet wormwood</name>
    <dbReference type="NCBI Taxonomy" id="35608"/>
    <lineage>
        <taxon>Eukaryota</taxon>
        <taxon>Viridiplantae</taxon>
        <taxon>Streptophyta</taxon>
        <taxon>Embryophyta</taxon>
        <taxon>Tracheophyta</taxon>
        <taxon>Spermatophyta</taxon>
        <taxon>Magnoliopsida</taxon>
        <taxon>eudicotyledons</taxon>
        <taxon>Gunneridae</taxon>
        <taxon>Pentapetalae</taxon>
        <taxon>asterids</taxon>
        <taxon>campanulids</taxon>
        <taxon>Asterales</taxon>
        <taxon>Asteraceae</taxon>
        <taxon>Asteroideae</taxon>
        <taxon>Anthemideae</taxon>
        <taxon>Artemisiinae</taxon>
        <taxon>Artemisia</taxon>
    </lineage>
</organism>
<dbReference type="InterPro" id="IPR006813">
    <property type="entry name" value="Glyco_trans_17"/>
</dbReference>
<dbReference type="STRING" id="35608.A0A2U1P8K7"/>
<sequence length="169" mass="19588">MANLCKLHGWELRDYPRRVYDAVLFSNEIDMLAIRLKEIYPYISQFVLLESNSAFTSIPKPLNFAMNREKFDFIESRLTYRTIGGRFVKGENPFIEEEYQRVAVDHLLRVAGIEDDDLLIMSDVDEIPSAHTINLLRWCDGPPPIKITLDISLMPNLVQFNPYLGSFQS</sequence>
<gene>
    <name evidence="1" type="ORF">CTI12_AA155040</name>
</gene>
<dbReference type="AlphaFoldDB" id="A0A2U1P8K7"/>
<evidence type="ECO:0000313" key="2">
    <source>
        <dbReference type="Proteomes" id="UP000245207"/>
    </source>
</evidence>
<name>A0A2U1P8K7_ARTAN</name>
<proteinExistence type="predicted"/>
<dbReference type="GO" id="GO:0003830">
    <property type="term" value="F:beta-1,4-mannosylglycoprotein 4-beta-N-acetylglucosaminyltransferase activity"/>
    <property type="evidence" value="ECO:0007669"/>
    <property type="project" value="InterPro"/>
</dbReference>
<reference evidence="1 2" key="1">
    <citation type="journal article" date="2018" name="Mol. Plant">
        <title>The genome of Artemisia annua provides insight into the evolution of Asteraceae family and artemisinin biosynthesis.</title>
        <authorList>
            <person name="Shen Q."/>
            <person name="Zhang L."/>
            <person name="Liao Z."/>
            <person name="Wang S."/>
            <person name="Yan T."/>
            <person name="Shi P."/>
            <person name="Liu M."/>
            <person name="Fu X."/>
            <person name="Pan Q."/>
            <person name="Wang Y."/>
            <person name="Lv Z."/>
            <person name="Lu X."/>
            <person name="Zhang F."/>
            <person name="Jiang W."/>
            <person name="Ma Y."/>
            <person name="Chen M."/>
            <person name="Hao X."/>
            <person name="Li L."/>
            <person name="Tang Y."/>
            <person name="Lv G."/>
            <person name="Zhou Y."/>
            <person name="Sun X."/>
            <person name="Brodelius P.E."/>
            <person name="Rose J.K.C."/>
            <person name="Tang K."/>
        </authorList>
    </citation>
    <scope>NUCLEOTIDE SEQUENCE [LARGE SCALE GENOMIC DNA]</scope>
    <source>
        <strain evidence="2">cv. Huhao1</strain>
        <tissue evidence="1">Leaf</tissue>
    </source>
</reference>
<keyword evidence="1" id="KW-0808">Transferase</keyword>
<keyword evidence="2" id="KW-1185">Reference proteome</keyword>
<dbReference type="EMBL" id="PKPP01001513">
    <property type="protein sequence ID" value="PWA82081.1"/>
    <property type="molecule type" value="Genomic_DNA"/>
</dbReference>
<dbReference type="Proteomes" id="UP000245207">
    <property type="component" value="Unassembled WGS sequence"/>
</dbReference>
<accession>A0A2U1P8K7</accession>
<comment type="caution">
    <text evidence="1">The sequence shown here is derived from an EMBL/GenBank/DDBJ whole genome shotgun (WGS) entry which is preliminary data.</text>
</comment>
<dbReference type="PANTHER" id="PTHR12224:SF0">
    <property type="entry name" value="BETA-1,4-MANNOSYL-GLYCOPROTEIN 4-BETA-N-ACETYLGLUCOSAMINYLTRANSFERASE"/>
    <property type="match status" value="1"/>
</dbReference>
<dbReference type="GO" id="GO:0016020">
    <property type="term" value="C:membrane"/>
    <property type="evidence" value="ECO:0007669"/>
    <property type="project" value="InterPro"/>
</dbReference>
<dbReference type="GO" id="GO:0006044">
    <property type="term" value="P:N-acetylglucosamine metabolic process"/>
    <property type="evidence" value="ECO:0007669"/>
    <property type="project" value="TreeGrafter"/>
</dbReference>
<dbReference type="OrthoDB" id="1728675at2759"/>
<evidence type="ECO:0000313" key="1">
    <source>
        <dbReference type="EMBL" id="PWA82081.1"/>
    </source>
</evidence>